<name>A0ACB8WAM0_9TELE</name>
<proteinExistence type="predicted"/>
<evidence type="ECO:0000313" key="2">
    <source>
        <dbReference type="Proteomes" id="UP000831701"/>
    </source>
</evidence>
<gene>
    <name evidence="1" type="ORF">L3Q82_011300</name>
</gene>
<sequence length="378" mass="40838">MEFLQARRGCKNPSPRRGRTTGPRIKMDGLGCLAQTFFNILEAFQKSVPGLIPLCKFSGRLDERPSKNGETDRVNPQTRQRGSPADRRVENEREQGRFTDQRKQTAIPAMPCPSLPDGKLKRAGLSPQLLTNFYRATIESILCLSAAVWYGSCTAQDRKDLARVVKTAQGIVGSPLPDLDSIYAGLDAEEGPEHIAADPTHPGKWTVLSSSMARGDGVPATVMSKQTPHLISQHNALLDDMTATAAHYSGQAFDSAVDMPDKLSSEDYFSLCVSDSSAEAQADTGIQMGANADRAIVLSCTQEQSVPALQQEAACKDDTMSRACKLMASCLIMSSGDPGPLITPLRPTAVPIVGHYGHYGVWGGGGEVEWESECRGRR</sequence>
<protein>
    <submittedName>
        <fullName evidence="1">Uncharacterized protein</fullName>
    </submittedName>
</protein>
<keyword evidence="2" id="KW-1185">Reference proteome</keyword>
<dbReference type="Proteomes" id="UP000831701">
    <property type="component" value="Chromosome 13"/>
</dbReference>
<organism evidence="1 2">
    <name type="scientific">Scortum barcoo</name>
    <name type="common">barcoo grunter</name>
    <dbReference type="NCBI Taxonomy" id="214431"/>
    <lineage>
        <taxon>Eukaryota</taxon>
        <taxon>Metazoa</taxon>
        <taxon>Chordata</taxon>
        <taxon>Craniata</taxon>
        <taxon>Vertebrata</taxon>
        <taxon>Euteleostomi</taxon>
        <taxon>Actinopterygii</taxon>
        <taxon>Neopterygii</taxon>
        <taxon>Teleostei</taxon>
        <taxon>Neoteleostei</taxon>
        <taxon>Acanthomorphata</taxon>
        <taxon>Eupercaria</taxon>
        <taxon>Centrarchiformes</taxon>
        <taxon>Terapontoidei</taxon>
        <taxon>Terapontidae</taxon>
        <taxon>Scortum</taxon>
    </lineage>
</organism>
<accession>A0ACB8WAM0</accession>
<reference evidence="1" key="1">
    <citation type="submission" date="2022-04" db="EMBL/GenBank/DDBJ databases">
        <title>Jade perch genome.</title>
        <authorList>
            <person name="Chao B."/>
        </authorList>
    </citation>
    <scope>NUCLEOTIDE SEQUENCE</scope>
    <source>
        <strain evidence="1">CB-2022</strain>
    </source>
</reference>
<dbReference type="EMBL" id="CM041543">
    <property type="protein sequence ID" value="KAI3364513.1"/>
    <property type="molecule type" value="Genomic_DNA"/>
</dbReference>
<comment type="caution">
    <text evidence="1">The sequence shown here is derived from an EMBL/GenBank/DDBJ whole genome shotgun (WGS) entry which is preliminary data.</text>
</comment>
<evidence type="ECO:0000313" key="1">
    <source>
        <dbReference type="EMBL" id="KAI3364513.1"/>
    </source>
</evidence>